<feature type="region of interest" description="Disordered" evidence="2">
    <location>
        <begin position="394"/>
        <end position="436"/>
    </location>
</feature>
<evidence type="ECO:0000256" key="2">
    <source>
        <dbReference type="SAM" id="MobiDB-lite"/>
    </source>
</evidence>
<name>A0AAD9S5U6_PHOAM</name>
<feature type="compositionally biased region" description="Low complexity" evidence="2">
    <location>
        <begin position="474"/>
        <end position="514"/>
    </location>
</feature>
<dbReference type="PANTHER" id="PTHR31315:SF1">
    <property type="entry name" value="PROTEIN SIP5"/>
    <property type="match status" value="1"/>
</dbReference>
<proteinExistence type="inferred from homology"/>
<sequence>MGNTNAKESRSGDAGGSSSHRHHRTSLAPAFDPSATSNDRPSSSHRTRNRASRNDLGTLLGIGATSSSSSRPDPSYERRETKQEREARRLERERIQRVKERERSIREEHVDGGYLVTMGVYVGAEDYSKQVVRQLQIERKLAPFWRGLNDFDDQWAEHQIIAAARGLPIPPAGQTPPDELIPRPLSSSASPSTSTQNLNNLTVPIGPRTQSAASDRSASNVGSALPSPTGPGSKSSASPFKPRTKALAAALSLGSRNGSSAELAPREINLPNDPFVNGQPLEVFLYKEGSECPICFLYYPPYLNHTRCCDQAICSECFVQIKRPDPHFPEGHGDGEQAEPSPNPEEQSGLLISEPAQCPYCQQTEFGVTYDPPPFRRGLTYAISPAGLGTMSTAMSSSSSLNSGLSPTPMISPPPSGAGGARRRTQSLSANAPNVITTDRVRPDWAAKLAAQRNHQARRAAAATALHTAAFLMGDSGSRPFSRMSRFSRRNTNNESNNATDNNAGAAASASTPSGPEPGPRNSSGRGLLAGPTNDRRQSHMENLENMMLAEAIRLSLAAEEDRKRKAEKEEKKDAKRREKEERKAAKAAAKGHPYSGSGQSSTNGSTLSLPGLGAIGRRRGNSAASNLRMEATTANAIASTGSSSGATNVASVAEAGDKGKGVDRGPAQTSPETEIGKANVDALHPDKAPTSTPAPPPTSAPRPVPSPHQHAGPSHLRQMSNASSGSSQPDSQPGSYQNQPYLQEDPHASGVSLAGKSDVSDEGGAGRSGEHEHDDTASTEPMFNYRSLAQMVGVEMDGINAGRRLSQIGESHAEDDASAAVPAEVHSDVKRDSIHEASAEHAEDVSPAPNTEDDENDKMSKSVATLTQDMMNAGHNGAHEADDAEATQSSGPVNTPHLMVTPETPLPDDDDGAESKQLGLQGTRTAEIPGEMTH</sequence>
<feature type="compositionally biased region" description="Low complexity" evidence="2">
    <location>
        <begin position="587"/>
        <end position="610"/>
    </location>
</feature>
<gene>
    <name evidence="3" type="ORF">N8I77_010974</name>
</gene>
<keyword evidence="4" id="KW-1185">Reference proteome</keyword>
<feature type="compositionally biased region" description="Polar residues" evidence="2">
    <location>
        <begin position="426"/>
        <end position="436"/>
    </location>
</feature>
<feature type="compositionally biased region" description="Basic and acidic residues" evidence="2">
    <location>
        <begin position="826"/>
        <end position="845"/>
    </location>
</feature>
<feature type="region of interest" description="Disordered" evidence="2">
    <location>
        <begin position="560"/>
        <end position="785"/>
    </location>
</feature>
<protein>
    <recommendedName>
        <fullName evidence="5">Protein sip5</fullName>
    </recommendedName>
</protein>
<feature type="region of interest" description="Disordered" evidence="2">
    <location>
        <begin position="806"/>
        <end position="935"/>
    </location>
</feature>
<reference evidence="3" key="1">
    <citation type="submission" date="2023-06" db="EMBL/GenBank/DDBJ databases">
        <authorList>
            <person name="Noh H."/>
        </authorList>
    </citation>
    <scope>NUCLEOTIDE SEQUENCE</scope>
    <source>
        <strain evidence="3">DUCC20226</strain>
    </source>
</reference>
<feature type="compositionally biased region" description="Polar residues" evidence="2">
    <location>
        <begin position="196"/>
        <end position="222"/>
    </location>
</feature>
<comment type="similarity">
    <text evidence="1">Belongs to the SIP5 family.</text>
</comment>
<feature type="compositionally biased region" description="Pro residues" evidence="2">
    <location>
        <begin position="693"/>
        <end position="707"/>
    </location>
</feature>
<accession>A0AAD9S5U6</accession>
<feature type="compositionally biased region" description="Low complexity" evidence="2">
    <location>
        <begin position="186"/>
        <end position="195"/>
    </location>
</feature>
<dbReference type="Proteomes" id="UP001265746">
    <property type="component" value="Unassembled WGS sequence"/>
</dbReference>
<dbReference type="EMBL" id="JAUJFL010000007">
    <property type="protein sequence ID" value="KAK2599202.1"/>
    <property type="molecule type" value="Genomic_DNA"/>
</dbReference>
<feature type="region of interest" description="Disordered" evidence="2">
    <location>
        <begin position="328"/>
        <end position="349"/>
    </location>
</feature>
<organism evidence="3 4">
    <name type="scientific">Phomopsis amygdali</name>
    <name type="common">Fusicoccum amygdali</name>
    <dbReference type="NCBI Taxonomy" id="1214568"/>
    <lineage>
        <taxon>Eukaryota</taxon>
        <taxon>Fungi</taxon>
        <taxon>Dikarya</taxon>
        <taxon>Ascomycota</taxon>
        <taxon>Pezizomycotina</taxon>
        <taxon>Sordariomycetes</taxon>
        <taxon>Sordariomycetidae</taxon>
        <taxon>Diaporthales</taxon>
        <taxon>Diaporthaceae</taxon>
        <taxon>Diaporthe</taxon>
    </lineage>
</organism>
<dbReference type="PANTHER" id="PTHR31315">
    <property type="entry name" value="PROTEIN SIP5"/>
    <property type="match status" value="1"/>
</dbReference>
<feature type="compositionally biased region" description="Low complexity" evidence="2">
    <location>
        <begin position="724"/>
        <end position="736"/>
    </location>
</feature>
<feature type="compositionally biased region" description="Basic and acidic residues" evidence="2">
    <location>
        <begin position="74"/>
        <end position="90"/>
    </location>
</feature>
<evidence type="ECO:0000256" key="1">
    <source>
        <dbReference type="ARBA" id="ARBA00010402"/>
    </source>
</evidence>
<evidence type="ECO:0000313" key="3">
    <source>
        <dbReference type="EMBL" id="KAK2599202.1"/>
    </source>
</evidence>
<evidence type="ECO:0008006" key="5">
    <source>
        <dbReference type="Google" id="ProtNLM"/>
    </source>
</evidence>
<dbReference type="InterPro" id="IPR039301">
    <property type="entry name" value="Sip5/DA2"/>
</dbReference>
<dbReference type="AlphaFoldDB" id="A0AAD9S5U6"/>
<feature type="compositionally biased region" description="Low complexity" evidence="2">
    <location>
        <begin position="394"/>
        <end position="409"/>
    </location>
</feature>
<feature type="region of interest" description="Disordered" evidence="2">
    <location>
        <begin position="1"/>
        <end position="90"/>
    </location>
</feature>
<comment type="caution">
    <text evidence="3">The sequence shown here is derived from an EMBL/GenBank/DDBJ whole genome shotgun (WGS) entry which is preliminary data.</text>
</comment>
<dbReference type="GO" id="GO:0005737">
    <property type="term" value="C:cytoplasm"/>
    <property type="evidence" value="ECO:0007669"/>
    <property type="project" value="TreeGrafter"/>
</dbReference>
<feature type="compositionally biased region" description="Low complexity" evidence="2">
    <location>
        <begin position="632"/>
        <end position="654"/>
    </location>
</feature>
<evidence type="ECO:0000313" key="4">
    <source>
        <dbReference type="Proteomes" id="UP001265746"/>
    </source>
</evidence>
<feature type="region of interest" description="Disordered" evidence="2">
    <location>
        <begin position="167"/>
        <end position="241"/>
    </location>
</feature>
<feature type="region of interest" description="Disordered" evidence="2">
    <location>
        <begin position="474"/>
        <end position="536"/>
    </location>
</feature>
<feature type="compositionally biased region" description="Basic and acidic residues" evidence="2">
    <location>
        <begin position="560"/>
        <end position="585"/>
    </location>
</feature>
<dbReference type="CDD" id="cd24139">
    <property type="entry name" value="SIP5-like"/>
    <property type="match status" value="1"/>
</dbReference>